<keyword evidence="2" id="KW-0347">Helicase</keyword>
<sequence length="1018" mass="114565">MTQLAASFVQACLKGFNERHLTSAIYFEAESGFRNTLSRSMRFSNFLHSKLLTWSSRHNHMSAKKLLDEVTNYSTASTTERSQFLDKISVFMGYTDIKDLIEQEKNRQLTTVSMDDAFKEFDSTLICTKFPCIKVGNASSVGLYEEVPHAVQVKLLGSDSCNEYLPITRPKWEELDKFAIDGLQPFDPLTGVDSLNPEEDNSNVMLFDSQIAQSDDNSNVMLFDSQIAQSNAETKGNTQETSQMLLESTTSESVLDKPIRSLPGITSRKCQQLEDSGFYTVRKLLHHFPRSYADLKNAQGAIDEGQYLMFVGTVLSSRGIKASSSFSFLEVVVGCELLKNGQDSKIENDCGTENKKMVYLHLKKFFRGTRFTYHGFLKSIESKYREGDCVYVSGKVSKKRTEDHYEMREYNVDTLVEEGNVNLQRRPFPLYPSKAGLDQKIFSDMISRVLKMLTANMDPIPDEILKEFNLPNLREVILKAYHLTFLHHKVQAYMGIHQPMNLDEAELSRRRLIFDEFFYLQLGTAFLNTLAFGLNMLQLGKLFQMVDALATPIEKERLLEKYKNHELNSVCVEDWSELTKKLLRALPYSLTPSQQNAVSEIIWDLKRPVPMNRLLQGDVGCGKTVVAFLACMEVISSGFQGLHTGEISMVIGTHSLIAEKVKFNALRLTVIDEQHRFGVIQRGKFNSKALLVVENALSQVFERIGIATYCCTNVHALYSASRRIKLNWRNLDDSVEEKDYMAPHVLAMSATPIPRTLALALYGDMSLTQITDMPPGRVPVQTFAFEGNKIGFKKLFQMMRDELTGSGKVYLVYPVITGSEQLPMLRAATAEFESISERFKGYQCGLLHGRMTGDQKADALRQFRSGETRILLATQVIEIGVDIPDASLMVVMNAEKFGIAQLHQLRGRVGRGERKSKCIFLSSTSGGLNRLKVLERSSDGFYLANADLLLRGPGNLLGKKQSGHIPEFPIARLEIDGNILQEAQLAALNVLGASNDLQLFPKLLTELSMRQPLCILGD</sequence>
<evidence type="ECO:0000256" key="1">
    <source>
        <dbReference type="ARBA" id="ARBA00022801"/>
    </source>
</evidence>
<evidence type="ECO:0000256" key="2">
    <source>
        <dbReference type="ARBA" id="ARBA00022806"/>
    </source>
</evidence>
<dbReference type="Proteomes" id="UP000734854">
    <property type="component" value="Unassembled WGS sequence"/>
</dbReference>
<dbReference type="InterPro" id="IPR014001">
    <property type="entry name" value="Helicase_ATP-bd"/>
</dbReference>
<proteinExistence type="predicted"/>
<dbReference type="GO" id="GO:0016787">
    <property type="term" value="F:hydrolase activity"/>
    <property type="evidence" value="ECO:0007669"/>
    <property type="project" value="UniProtKB-KW"/>
</dbReference>
<feature type="domain" description="Helicase C-terminal" evidence="3">
    <location>
        <begin position="791"/>
        <end position="949"/>
    </location>
</feature>
<keyword evidence="5" id="KW-1185">Reference proteome</keyword>
<reference evidence="4 5" key="1">
    <citation type="submission" date="2020-08" db="EMBL/GenBank/DDBJ databases">
        <title>Plant Genome Project.</title>
        <authorList>
            <person name="Zhang R.-G."/>
        </authorList>
    </citation>
    <scope>NUCLEOTIDE SEQUENCE [LARGE SCALE GENOMIC DNA]</scope>
    <source>
        <tissue evidence="4">Rhizome</tissue>
    </source>
</reference>
<dbReference type="InterPro" id="IPR027417">
    <property type="entry name" value="P-loop_NTPase"/>
</dbReference>
<dbReference type="Pfam" id="PF19833">
    <property type="entry name" value="RecG_dom3_C"/>
    <property type="match status" value="1"/>
</dbReference>
<keyword evidence="1" id="KW-0378">Hydrolase</keyword>
<gene>
    <name evidence="4" type="ORF">ZIOFF_065899</name>
</gene>
<dbReference type="InterPro" id="IPR047112">
    <property type="entry name" value="RecG/Mfd"/>
</dbReference>
<keyword evidence="2" id="KW-0067">ATP-binding</keyword>
<organism evidence="4 5">
    <name type="scientific">Zingiber officinale</name>
    <name type="common">Ginger</name>
    <name type="synonym">Amomum zingiber</name>
    <dbReference type="NCBI Taxonomy" id="94328"/>
    <lineage>
        <taxon>Eukaryota</taxon>
        <taxon>Viridiplantae</taxon>
        <taxon>Streptophyta</taxon>
        <taxon>Embryophyta</taxon>
        <taxon>Tracheophyta</taxon>
        <taxon>Spermatophyta</taxon>
        <taxon>Magnoliopsida</taxon>
        <taxon>Liliopsida</taxon>
        <taxon>Zingiberales</taxon>
        <taxon>Zingiberaceae</taxon>
        <taxon>Zingiber</taxon>
    </lineage>
</organism>
<dbReference type="EMBL" id="JACMSC010000018">
    <property type="protein sequence ID" value="KAG6476654.1"/>
    <property type="molecule type" value="Genomic_DNA"/>
</dbReference>
<dbReference type="InterPro" id="IPR045562">
    <property type="entry name" value="RecG_dom3_C"/>
</dbReference>
<dbReference type="Gene3D" id="3.40.50.300">
    <property type="entry name" value="P-loop containing nucleotide triphosphate hydrolases"/>
    <property type="match status" value="4"/>
</dbReference>
<dbReference type="GO" id="GO:0006281">
    <property type="term" value="P:DNA repair"/>
    <property type="evidence" value="ECO:0007669"/>
    <property type="project" value="InterPro"/>
</dbReference>
<dbReference type="SUPFAM" id="SSF50249">
    <property type="entry name" value="Nucleic acid-binding proteins"/>
    <property type="match status" value="1"/>
</dbReference>
<dbReference type="InterPro" id="IPR001650">
    <property type="entry name" value="Helicase_C-like"/>
</dbReference>
<protein>
    <recommendedName>
        <fullName evidence="3">Helicase C-terminal domain-containing protein</fullName>
    </recommendedName>
</protein>
<evidence type="ECO:0000313" key="5">
    <source>
        <dbReference type="Proteomes" id="UP000734854"/>
    </source>
</evidence>
<dbReference type="PANTHER" id="PTHR47964:SF1">
    <property type="entry name" value="ATP-DEPENDENT DNA HELICASE HOMOLOG RECG, CHLOROPLASTIC"/>
    <property type="match status" value="1"/>
</dbReference>
<dbReference type="SMART" id="SM00490">
    <property type="entry name" value="HELICc"/>
    <property type="match status" value="1"/>
</dbReference>
<evidence type="ECO:0000313" key="4">
    <source>
        <dbReference type="EMBL" id="KAG6476654.1"/>
    </source>
</evidence>
<dbReference type="AlphaFoldDB" id="A0A8J5K7A8"/>
<dbReference type="PANTHER" id="PTHR47964">
    <property type="entry name" value="ATP-DEPENDENT DNA HELICASE HOMOLOG RECG, CHLOROPLASTIC"/>
    <property type="match status" value="1"/>
</dbReference>
<dbReference type="SMART" id="SM00487">
    <property type="entry name" value="DEXDc"/>
    <property type="match status" value="1"/>
</dbReference>
<dbReference type="SUPFAM" id="SSF52540">
    <property type="entry name" value="P-loop containing nucleoside triphosphate hydrolases"/>
    <property type="match status" value="2"/>
</dbReference>
<name>A0A8J5K7A8_ZINOF</name>
<accession>A0A8J5K7A8</accession>
<comment type="caution">
    <text evidence="4">The sequence shown here is derived from an EMBL/GenBank/DDBJ whole genome shotgun (WGS) entry which is preliminary data.</text>
</comment>
<evidence type="ECO:0000259" key="3">
    <source>
        <dbReference type="PROSITE" id="PS51194"/>
    </source>
</evidence>
<keyword evidence="2" id="KW-0547">Nucleotide-binding</keyword>
<dbReference type="PROSITE" id="PS51194">
    <property type="entry name" value="HELICASE_CTER"/>
    <property type="match status" value="1"/>
</dbReference>
<dbReference type="InterPro" id="IPR012340">
    <property type="entry name" value="NA-bd_OB-fold"/>
</dbReference>
<dbReference type="GO" id="GO:0003678">
    <property type="term" value="F:DNA helicase activity"/>
    <property type="evidence" value="ECO:0007669"/>
    <property type="project" value="TreeGrafter"/>
</dbReference>
<dbReference type="Pfam" id="PF00271">
    <property type="entry name" value="Helicase_C"/>
    <property type="match status" value="1"/>
</dbReference>